<dbReference type="AlphaFoldDB" id="A0A562LAX8"/>
<gene>
    <name evidence="1" type="ORF">IP90_00967</name>
</gene>
<dbReference type="Proteomes" id="UP000315167">
    <property type="component" value="Unassembled WGS sequence"/>
</dbReference>
<dbReference type="EMBL" id="VLKN01000002">
    <property type="protein sequence ID" value="TWI04829.1"/>
    <property type="molecule type" value="Genomic_DNA"/>
</dbReference>
<evidence type="ECO:0000313" key="1">
    <source>
        <dbReference type="EMBL" id="TWI04829.1"/>
    </source>
</evidence>
<accession>A0A562LAX8</accession>
<comment type="caution">
    <text evidence="1">The sequence shown here is derived from an EMBL/GenBank/DDBJ whole genome shotgun (WGS) entry which is preliminary data.</text>
</comment>
<keyword evidence="2" id="KW-1185">Reference proteome</keyword>
<protein>
    <submittedName>
        <fullName evidence="1">Uncharacterized protein</fullName>
    </submittedName>
</protein>
<organism evidence="1 2">
    <name type="scientific">Luteimonas cucumeris</name>
    <dbReference type="NCBI Taxonomy" id="985012"/>
    <lineage>
        <taxon>Bacteria</taxon>
        <taxon>Pseudomonadati</taxon>
        <taxon>Pseudomonadota</taxon>
        <taxon>Gammaproteobacteria</taxon>
        <taxon>Lysobacterales</taxon>
        <taxon>Lysobacteraceae</taxon>
        <taxon>Luteimonas</taxon>
    </lineage>
</organism>
<reference evidence="1 2" key="1">
    <citation type="journal article" date="2015" name="Stand. Genomic Sci.">
        <title>Genomic Encyclopedia of Bacterial and Archaeal Type Strains, Phase III: the genomes of soil and plant-associated and newly described type strains.</title>
        <authorList>
            <person name="Whitman W.B."/>
            <person name="Woyke T."/>
            <person name="Klenk H.P."/>
            <person name="Zhou Y."/>
            <person name="Lilburn T.G."/>
            <person name="Beck B.J."/>
            <person name="De Vos P."/>
            <person name="Vandamme P."/>
            <person name="Eisen J.A."/>
            <person name="Garrity G."/>
            <person name="Hugenholtz P."/>
            <person name="Kyrpides N.C."/>
        </authorList>
    </citation>
    <scope>NUCLEOTIDE SEQUENCE [LARGE SCALE GENOMIC DNA]</scope>
    <source>
        <strain evidence="1 2">CGMCC 1.10821</strain>
    </source>
</reference>
<proteinExistence type="predicted"/>
<name>A0A562LAX8_9GAMM</name>
<sequence length="40" mass="4647">MKILCWLGFHHYVTGKAVVTGWGLSVWFPECTCKFCGRRK</sequence>
<evidence type="ECO:0000313" key="2">
    <source>
        <dbReference type="Proteomes" id="UP000315167"/>
    </source>
</evidence>